<dbReference type="PANTHER" id="PTHR30146:SF109">
    <property type="entry name" value="HTH-TYPE TRANSCRIPTIONAL REGULATOR GALS"/>
    <property type="match status" value="1"/>
</dbReference>
<dbReference type="InterPro" id="IPR000843">
    <property type="entry name" value="HTH_LacI"/>
</dbReference>
<dbReference type="GO" id="GO:0003700">
    <property type="term" value="F:DNA-binding transcription factor activity"/>
    <property type="evidence" value="ECO:0007669"/>
    <property type="project" value="TreeGrafter"/>
</dbReference>
<dbReference type="Pfam" id="PF00356">
    <property type="entry name" value="LacI"/>
    <property type="match status" value="1"/>
</dbReference>
<organism evidence="5">
    <name type="scientific">uncultured Pleomorphomonas sp</name>
    <dbReference type="NCBI Taxonomy" id="442121"/>
    <lineage>
        <taxon>Bacteria</taxon>
        <taxon>Pseudomonadati</taxon>
        <taxon>Pseudomonadota</taxon>
        <taxon>Alphaproteobacteria</taxon>
        <taxon>Hyphomicrobiales</taxon>
        <taxon>Pleomorphomonadaceae</taxon>
        <taxon>Pleomorphomonas</taxon>
        <taxon>environmental samples</taxon>
    </lineage>
</organism>
<evidence type="ECO:0000256" key="3">
    <source>
        <dbReference type="ARBA" id="ARBA00023163"/>
    </source>
</evidence>
<dbReference type="Gene3D" id="3.40.50.2300">
    <property type="match status" value="2"/>
</dbReference>
<name>A0A212L1N2_9HYPH</name>
<dbReference type="SUPFAM" id="SSF47413">
    <property type="entry name" value="lambda repressor-like DNA-binding domains"/>
    <property type="match status" value="1"/>
</dbReference>
<evidence type="ECO:0000256" key="1">
    <source>
        <dbReference type="ARBA" id="ARBA00023015"/>
    </source>
</evidence>
<dbReference type="CDD" id="cd01392">
    <property type="entry name" value="HTH_LacI"/>
    <property type="match status" value="1"/>
</dbReference>
<dbReference type="PANTHER" id="PTHR30146">
    <property type="entry name" value="LACI-RELATED TRANSCRIPTIONAL REPRESSOR"/>
    <property type="match status" value="1"/>
</dbReference>
<evidence type="ECO:0000256" key="2">
    <source>
        <dbReference type="ARBA" id="ARBA00023125"/>
    </source>
</evidence>
<dbReference type="AlphaFoldDB" id="A0A212L1N2"/>
<sequence length="338" mass="36550">MTILDRWGEGVTATIYDVARHAGVSVATVSRVLNGLKVREDLVERVRETVLRLNYTPSRTAQRMRKSTSHLWALIVPDFENAFFTRVARGVEEICQPRDTCVFIGSSDDDPEKERRYLEVALAERVGGVVITPSSDTTDLTRIVSAGIPVVVVDRAVPNGAYDTILTDNMAGGRLGAEHLLGQNLRTVACVVGPENPTSQARLEGFLSAARASPAIDIVKIERGNNRLDGGYRAMQRIIQSEAGFDAVFVTNNLMAVGIIKALGDMLPERRNDIPVVGFDLDEIPLLSGACIASINQDPHEIGRIAGERILLQQAGTPPVCSIALRPTLVATAGLGYP</sequence>
<evidence type="ECO:0000313" key="5">
    <source>
        <dbReference type="EMBL" id="SCM71455.1"/>
    </source>
</evidence>
<keyword evidence="1" id="KW-0805">Transcription regulation</keyword>
<dbReference type="Pfam" id="PF13407">
    <property type="entry name" value="Peripla_BP_4"/>
    <property type="match status" value="1"/>
</dbReference>
<dbReference type="EMBL" id="FMJD01000002">
    <property type="protein sequence ID" value="SCM71455.1"/>
    <property type="molecule type" value="Genomic_DNA"/>
</dbReference>
<dbReference type="PRINTS" id="PR00036">
    <property type="entry name" value="HTHLACI"/>
</dbReference>
<dbReference type="SUPFAM" id="SSF53822">
    <property type="entry name" value="Periplasmic binding protein-like I"/>
    <property type="match status" value="1"/>
</dbReference>
<protein>
    <submittedName>
        <fullName evidence="5">PurR-like HTH-type transcriptional repressor</fullName>
    </submittedName>
</protein>
<proteinExistence type="predicted"/>
<dbReference type="InterPro" id="IPR010982">
    <property type="entry name" value="Lambda_DNA-bd_dom_sf"/>
</dbReference>
<dbReference type="InterPro" id="IPR025997">
    <property type="entry name" value="SBP_2_dom"/>
</dbReference>
<keyword evidence="2" id="KW-0238">DNA-binding</keyword>
<dbReference type="SMART" id="SM00354">
    <property type="entry name" value="HTH_LACI"/>
    <property type="match status" value="1"/>
</dbReference>
<evidence type="ECO:0000259" key="4">
    <source>
        <dbReference type="PROSITE" id="PS50932"/>
    </source>
</evidence>
<dbReference type="InterPro" id="IPR028082">
    <property type="entry name" value="Peripla_BP_I"/>
</dbReference>
<accession>A0A212L1N2</accession>
<dbReference type="PROSITE" id="PS50932">
    <property type="entry name" value="HTH_LACI_2"/>
    <property type="match status" value="1"/>
</dbReference>
<reference evidence="5" key="1">
    <citation type="submission" date="2016-08" db="EMBL/GenBank/DDBJ databases">
        <authorList>
            <person name="Seilhamer J.J."/>
        </authorList>
    </citation>
    <scope>NUCLEOTIDE SEQUENCE</scope>
    <source>
        <strain evidence="5">86</strain>
    </source>
</reference>
<gene>
    <name evidence="5" type="ORF">KL86PLE_100207</name>
</gene>
<dbReference type="PROSITE" id="PS00356">
    <property type="entry name" value="HTH_LACI_1"/>
    <property type="match status" value="1"/>
</dbReference>
<dbReference type="CDD" id="cd06267">
    <property type="entry name" value="PBP1_LacI_sugar_binding-like"/>
    <property type="match status" value="1"/>
</dbReference>
<dbReference type="GO" id="GO:0000976">
    <property type="term" value="F:transcription cis-regulatory region binding"/>
    <property type="evidence" value="ECO:0007669"/>
    <property type="project" value="TreeGrafter"/>
</dbReference>
<keyword evidence="3" id="KW-0804">Transcription</keyword>
<dbReference type="Gene3D" id="1.10.260.40">
    <property type="entry name" value="lambda repressor-like DNA-binding domains"/>
    <property type="match status" value="1"/>
</dbReference>
<feature type="domain" description="HTH lacI-type" evidence="4">
    <location>
        <begin position="13"/>
        <end position="66"/>
    </location>
</feature>